<accession>A0A4U5N4F6</accession>
<gene>
    <name evidence="1" type="ORF">L596_018113</name>
</gene>
<name>A0A4U5N4F6_STECR</name>
<evidence type="ECO:0000313" key="2">
    <source>
        <dbReference type="Proteomes" id="UP000298663"/>
    </source>
</evidence>
<protein>
    <submittedName>
        <fullName evidence="1">Uncharacterized protein</fullName>
    </submittedName>
</protein>
<proteinExistence type="predicted"/>
<evidence type="ECO:0000313" key="1">
    <source>
        <dbReference type="EMBL" id="TKR77073.1"/>
    </source>
</evidence>
<comment type="caution">
    <text evidence="1">The sequence shown here is derived from an EMBL/GenBank/DDBJ whole genome shotgun (WGS) entry which is preliminary data.</text>
</comment>
<reference evidence="1 2" key="1">
    <citation type="journal article" date="2015" name="Genome Biol.">
        <title>Comparative genomics of Steinernema reveals deeply conserved gene regulatory networks.</title>
        <authorList>
            <person name="Dillman A.R."/>
            <person name="Macchietto M."/>
            <person name="Porter C.F."/>
            <person name="Rogers A."/>
            <person name="Williams B."/>
            <person name="Antoshechkin I."/>
            <person name="Lee M.M."/>
            <person name="Goodwin Z."/>
            <person name="Lu X."/>
            <person name="Lewis E.E."/>
            <person name="Goodrich-Blair H."/>
            <person name="Stock S.P."/>
            <person name="Adams B.J."/>
            <person name="Sternberg P.W."/>
            <person name="Mortazavi A."/>
        </authorList>
    </citation>
    <scope>NUCLEOTIDE SEQUENCE [LARGE SCALE GENOMIC DNA]</scope>
    <source>
        <strain evidence="1 2">ALL</strain>
    </source>
</reference>
<keyword evidence="2" id="KW-1185">Reference proteome</keyword>
<organism evidence="1 2">
    <name type="scientific">Steinernema carpocapsae</name>
    <name type="common">Entomopathogenic nematode</name>
    <dbReference type="NCBI Taxonomy" id="34508"/>
    <lineage>
        <taxon>Eukaryota</taxon>
        <taxon>Metazoa</taxon>
        <taxon>Ecdysozoa</taxon>
        <taxon>Nematoda</taxon>
        <taxon>Chromadorea</taxon>
        <taxon>Rhabditida</taxon>
        <taxon>Tylenchina</taxon>
        <taxon>Panagrolaimomorpha</taxon>
        <taxon>Strongyloidoidea</taxon>
        <taxon>Steinernematidae</taxon>
        <taxon>Steinernema</taxon>
    </lineage>
</organism>
<reference evidence="1 2" key="2">
    <citation type="journal article" date="2019" name="G3 (Bethesda)">
        <title>Hybrid Assembly of the Genome of the Entomopathogenic Nematode Steinernema carpocapsae Identifies the X-Chromosome.</title>
        <authorList>
            <person name="Serra L."/>
            <person name="Macchietto M."/>
            <person name="Macias-Munoz A."/>
            <person name="McGill C.J."/>
            <person name="Rodriguez I.M."/>
            <person name="Rodriguez B."/>
            <person name="Murad R."/>
            <person name="Mortazavi A."/>
        </authorList>
    </citation>
    <scope>NUCLEOTIDE SEQUENCE [LARGE SCALE GENOMIC DNA]</scope>
    <source>
        <strain evidence="1 2">ALL</strain>
    </source>
</reference>
<sequence length="141" mass="15678">MQTPVLKKFKTETVSPPSYASVHPAVFIGHAATLDAEANDARFAKTVERWKKLSEEAKVRMAPMEARANAQNIEEFKTATVRHEKMTRTNRSVIGERQQKVARAAEALGPAGNVQYVGVPVMCTPEMYAEMAANGWRVLYL</sequence>
<dbReference type="AlphaFoldDB" id="A0A4U5N4F6"/>
<dbReference type="EMBL" id="AZBU02000005">
    <property type="protein sequence ID" value="TKR77073.1"/>
    <property type="molecule type" value="Genomic_DNA"/>
</dbReference>
<dbReference type="Proteomes" id="UP000298663">
    <property type="component" value="Unassembled WGS sequence"/>
</dbReference>